<feature type="domain" description="Thioesterase" evidence="28">
    <location>
        <begin position="126"/>
        <end position="192"/>
    </location>
</feature>
<organism evidence="30">
    <name type="scientific">freshwater metagenome</name>
    <dbReference type="NCBI Taxonomy" id="449393"/>
    <lineage>
        <taxon>unclassified sequences</taxon>
        <taxon>metagenomes</taxon>
        <taxon>ecological metagenomes</taxon>
    </lineage>
</organism>
<evidence type="ECO:0000313" key="29">
    <source>
        <dbReference type="EMBL" id="CAB4731413.1"/>
    </source>
</evidence>
<keyword evidence="8" id="KW-0999">Mitochondrion inner membrane</keyword>
<name>A0A6J6VDT5_9ZZZZ</name>
<evidence type="ECO:0000313" key="32">
    <source>
        <dbReference type="EMBL" id="CAB4872220.1"/>
    </source>
</evidence>
<dbReference type="InterPro" id="IPR052365">
    <property type="entry name" value="THEM4/THEM5_acyl-CoA_thioest"/>
</dbReference>
<evidence type="ECO:0000256" key="12">
    <source>
        <dbReference type="ARBA" id="ARBA00023098"/>
    </source>
</evidence>
<evidence type="ECO:0000256" key="24">
    <source>
        <dbReference type="ARBA" id="ARBA00047969"/>
    </source>
</evidence>
<comment type="catalytic activity">
    <reaction evidence="16">
        <text>(5Z,8Z,11Z,14Z)-eicosatetraenoyl-CoA + H2O = (5Z,8Z,11Z,14Z)-eicosatetraenoate + CoA + H(+)</text>
        <dbReference type="Rhea" id="RHEA:40151"/>
        <dbReference type="ChEBI" id="CHEBI:15377"/>
        <dbReference type="ChEBI" id="CHEBI:15378"/>
        <dbReference type="ChEBI" id="CHEBI:32395"/>
        <dbReference type="ChEBI" id="CHEBI:57287"/>
        <dbReference type="ChEBI" id="CHEBI:57368"/>
    </reaction>
    <physiologicalReaction direction="left-to-right" evidence="16">
        <dbReference type="Rhea" id="RHEA:40152"/>
    </physiologicalReaction>
</comment>
<dbReference type="InterPro" id="IPR006683">
    <property type="entry name" value="Thioestr_dom"/>
</dbReference>
<evidence type="ECO:0000313" key="34">
    <source>
        <dbReference type="EMBL" id="CAB5025735.1"/>
    </source>
</evidence>
<keyword evidence="6" id="KW-0963">Cytoplasm</keyword>
<dbReference type="GO" id="GO:0016787">
    <property type="term" value="F:hydrolase activity"/>
    <property type="evidence" value="ECO:0007669"/>
    <property type="project" value="UniProtKB-KW"/>
</dbReference>
<evidence type="ECO:0000256" key="26">
    <source>
        <dbReference type="ARBA" id="ARBA00048180"/>
    </source>
</evidence>
<evidence type="ECO:0000256" key="17">
    <source>
        <dbReference type="ARBA" id="ARBA00037002"/>
    </source>
</evidence>
<keyword evidence="5" id="KW-1003">Cell membrane</keyword>
<dbReference type="GO" id="GO:0032587">
    <property type="term" value="C:ruffle membrane"/>
    <property type="evidence" value="ECO:0007669"/>
    <property type="project" value="UniProtKB-SubCell"/>
</dbReference>
<dbReference type="GO" id="GO:0005758">
    <property type="term" value="C:mitochondrial intermembrane space"/>
    <property type="evidence" value="ECO:0007669"/>
    <property type="project" value="UniProtKB-SubCell"/>
</dbReference>
<dbReference type="EMBL" id="CAFAAL010000022">
    <property type="protein sequence ID" value="CAB4797095.1"/>
    <property type="molecule type" value="Genomic_DNA"/>
</dbReference>
<keyword evidence="11" id="KW-0809">Transit peptide</keyword>
<evidence type="ECO:0000256" key="22">
    <source>
        <dbReference type="ARBA" id="ARBA00047588"/>
    </source>
</evidence>
<evidence type="ECO:0000313" key="30">
    <source>
        <dbReference type="EMBL" id="CAB4770360.1"/>
    </source>
</evidence>
<evidence type="ECO:0000256" key="27">
    <source>
        <dbReference type="SAM" id="MobiDB-lite"/>
    </source>
</evidence>
<keyword evidence="15" id="KW-0966">Cell projection</keyword>
<dbReference type="EMBL" id="CAFBLJ010000051">
    <property type="protein sequence ID" value="CAB4872220.1"/>
    <property type="molecule type" value="Genomic_DNA"/>
</dbReference>
<dbReference type="EMBL" id="CAFBMF010000127">
    <property type="protein sequence ID" value="CAB4910537.1"/>
    <property type="molecule type" value="Genomic_DNA"/>
</dbReference>
<dbReference type="CDD" id="cd03443">
    <property type="entry name" value="PaaI_thioesterase"/>
    <property type="match status" value="1"/>
</dbReference>
<evidence type="ECO:0000256" key="4">
    <source>
        <dbReference type="ARBA" id="ARBA00004637"/>
    </source>
</evidence>
<evidence type="ECO:0000256" key="8">
    <source>
        <dbReference type="ARBA" id="ARBA00022792"/>
    </source>
</evidence>
<feature type="region of interest" description="Disordered" evidence="27">
    <location>
        <begin position="68"/>
        <end position="95"/>
    </location>
</feature>
<dbReference type="InterPro" id="IPR029069">
    <property type="entry name" value="HotDog_dom_sf"/>
</dbReference>
<keyword evidence="14" id="KW-0472">Membrane</keyword>
<dbReference type="PANTHER" id="PTHR12418">
    <property type="entry name" value="ACYL-COENZYME A THIOESTERASE THEM4"/>
    <property type="match status" value="1"/>
</dbReference>
<evidence type="ECO:0000313" key="33">
    <source>
        <dbReference type="EMBL" id="CAB4910537.1"/>
    </source>
</evidence>
<evidence type="ECO:0000256" key="6">
    <source>
        <dbReference type="ARBA" id="ARBA00022490"/>
    </source>
</evidence>
<dbReference type="PANTHER" id="PTHR12418:SF19">
    <property type="entry name" value="ACYL-COENZYME A THIOESTERASE THEM4"/>
    <property type="match status" value="1"/>
</dbReference>
<dbReference type="EC" id="3.1.2.2" evidence="19"/>
<dbReference type="GO" id="GO:0005743">
    <property type="term" value="C:mitochondrial inner membrane"/>
    <property type="evidence" value="ECO:0007669"/>
    <property type="project" value="UniProtKB-SubCell"/>
</dbReference>
<protein>
    <recommendedName>
        <fullName evidence="20">Acyl-coenzyme A thioesterase THEM4</fullName>
        <ecNumber evidence="19">3.1.2.2</ecNumber>
    </recommendedName>
    <alternativeName>
        <fullName evidence="21">Thioesterase superfamily member 4</fullName>
    </alternativeName>
</protein>
<dbReference type="EMBL" id="CAEZYH010000111">
    <property type="protein sequence ID" value="CAB4731413.1"/>
    <property type="molecule type" value="Genomic_DNA"/>
</dbReference>
<comment type="similarity">
    <text evidence="18">Belongs to the THEM4/THEM5 thioesterase family.</text>
</comment>
<dbReference type="Pfam" id="PF03061">
    <property type="entry name" value="4HBT"/>
    <property type="match status" value="1"/>
</dbReference>
<comment type="catalytic activity">
    <reaction evidence="17">
        <text>(9Z)-octadecenoyl-CoA + H2O = (9Z)-octadecenoate + CoA + H(+)</text>
        <dbReference type="Rhea" id="RHEA:40139"/>
        <dbReference type="ChEBI" id="CHEBI:15377"/>
        <dbReference type="ChEBI" id="CHEBI:15378"/>
        <dbReference type="ChEBI" id="CHEBI:30823"/>
        <dbReference type="ChEBI" id="CHEBI:57287"/>
        <dbReference type="ChEBI" id="CHEBI:57387"/>
    </reaction>
    <physiologicalReaction direction="left-to-right" evidence="17">
        <dbReference type="Rhea" id="RHEA:40140"/>
    </physiologicalReaction>
</comment>
<sequence length="211" mass="23072">MKYPEGLDPTFDEARVRLGSAVRRLGHAVIGREVDLDSMESTIQTLNSLSDQLEQGIARTREFSQFSTAHDNEVPDNSRLTSHITRPGSGPGSPHGLEMQVHRRGDRVEATFIIGSSFEGAPSRSHGGIVALAFDDAMGFMLNLLQTVAYTGQLTTNFKAPTPLHVPLVIHAWLGRRDGRKIFLEAELREDHPDAPIIATASALFIAISAY</sequence>
<evidence type="ECO:0000313" key="31">
    <source>
        <dbReference type="EMBL" id="CAB4797095.1"/>
    </source>
</evidence>
<dbReference type="GO" id="GO:0006915">
    <property type="term" value="P:apoptotic process"/>
    <property type="evidence" value="ECO:0007669"/>
    <property type="project" value="UniProtKB-KW"/>
</dbReference>
<evidence type="ECO:0000256" key="7">
    <source>
        <dbReference type="ARBA" id="ARBA00022703"/>
    </source>
</evidence>
<evidence type="ECO:0000256" key="18">
    <source>
        <dbReference type="ARBA" id="ARBA00038456"/>
    </source>
</evidence>
<evidence type="ECO:0000256" key="2">
    <source>
        <dbReference type="ARBA" id="ARBA00004569"/>
    </source>
</evidence>
<evidence type="ECO:0000256" key="25">
    <source>
        <dbReference type="ARBA" id="ARBA00048074"/>
    </source>
</evidence>
<comment type="subcellular location">
    <subcellularLocation>
        <location evidence="3">Cell projection</location>
        <location evidence="3">Ruffle membrane</location>
    </subcellularLocation>
    <subcellularLocation>
        <location evidence="1">Cytoplasm</location>
    </subcellularLocation>
    <subcellularLocation>
        <location evidence="4">Mitochondrion inner membrane</location>
        <topology evidence="4">Peripheral membrane protein</topology>
    </subcellularLocation>
    <subcellularLocation>
        <location evidence="2">Mitochondrion intermembrane space</location>
    </subcellularLocation>
</comment>
<evidence type="ECO:0000256" key="5">
    <source>
        <dbReference type="ARBA" id="ARBA00022475"/>
    </source>
</evidence>
<dbReference type="AlphaFoldDB" id="A0A6J6VDT5"/>
<evidence type="ECO:0000256" key="23">
    <source>
        <dbReference type="ARBA" id="ARBA00047734"/>
    </source>
</evidence>
<evidence type="ECO:0000256" key="11">
    <source>
        <dbReference type="ARBA" id="ARBA00022946"/>
    </source>
</evidence>
<comment type="catalytic activity">
    <reaction evidence="26">
        <text>tetradecanoyl-CoA + H2O = tetradecanoate + CoA + H(+)</text>
        <dbReference type="Rhea" id="RHEA:40119"/>
        <dbReference type="ChEBI" id="CHEBI:15377"/>
        <dbReference type="ChEBI" id="CHEBI:15378"/>
        <dbReference type="ChEBI" id="CHEBI:30807"/>
        <dbReference type="ChEBI" id="CHEBI:57287"/>
        <dbReference type="ChEBI" id="CHEBI:57385"/>
    </reaction>
    <physiologicalReaction direction="left-to-right" evidence="26">
        <dbReference type="Rhea" id="RHEA:40120"/>
    </physiologicalReaction>
</comment>
<keyword evidence="12" id="KW-0443">Lipid metabolism</keyword>
<evidence type="ECO:0000256" key="21">
    <source>
        <dbReference type="ARBA" id="ARBA00043210"/>
    </source>
</evidence>
<comment type="catalytic activity">
    <reaction evidence="22">
        <text>octanoyl-CoA + H2O = octanoate + CoA + H(+)</text>
        <dbReference type="Rhea" id="RHEA:30143"/>
        <dbReference type="ChEBI" id="CHEBI:15377"/>
        <dbReference type="ChEBI" id="CHEBI:15378"/>
        <dbReference type="ChEBI" id="CHEBI:25646"/>
        <dbReference type="ChEBI" id="CHEBI:57287"/>
        <dbReference type="ChEBI" id="CHEBI:57386"/>
    </reaction>
    <physiologicalReaction direction="left-to-right" evidence="22">
        <dbReference type="Rhea" id="RHEA:30144"/>
    </physiologicalReaction>
</comment>
<comment type="catalytic activity">
    <reaction evidence="24">
        <text>decanoyl-CoA + H2O = decanoate + CoA + H(+)</text>
        <dbReference type="Rhea" id="RHEA:40059"/>
        <dbReference type="ChEBI" id="CHEBI:15377"/>
        <dbReference type="ChEBI" id="CHEBI:15378"/>
        <dbReference type="ChEBI" id="CHEBI:27689"/>
        <dbReference type="ChEBI" id="CHEBI:57287"/>
        <dbReference type="ChEBI" id="CHEBI:61430"/>
    </reaction>
    <physiologicalReaction direction="left-to-right" evidence="24">
        <dbReference type="Rhea" id="RHEA:40060"/>
    </physiologicalReaction>
</comment>
<keyword evidence="9" id="KW-0378">Hydrolase</keyword>
<evidence type="ECO:0000256" key="14">
    <source>
        <dbReference type="ARBA" id="ARBA00023136"/>
    </source>
</evidence>
<evidence type="ECO:0000256" key="20">
    <source>
        <dbReference type="ARBA" id="ARBA00040123"/>
    </source>
</evidence>
<evidence type="ECO:0000256" key="3">
    <source>
        <dbReference type="ARBA" id="ARBA00004632"/>
    </source>
</evidence>
<dbReference type="EMBL" id="CAEZZP010000038">
    <property type="protein sequence ID" value="CAB4770360.1"/>
    <property type="molecule type" value="Genomic_DNA"/>
</dbReference>
<gene>
    <name evidence="29" type="ORF">UFOPK2658_01714</name>
    <name evidence="30" type="ORF">UFOPK2880_00782</name>
    <name evidence="31" type="ORF">UFOPK3004_00431</name>
    <name evidence="32" type="ORF">UFOPK3304_01069</name>
    <name evidence="33" type="ORF">UFOPK3494_01496</name>
    <name evidence="34" type="ORF">UFOPK4134_00552</name>
</gene>
<evidence type="ECO:0000256" key="15">
    <source>
        <dbReference type="ARBA" id="ARBA00023273"/>
    </source>
</evidence>
<dbReference type="GO" id="GO:0006631">
    <property type="term" value="P:fatty acid metabolic process"/>
    <property type="evidence" value="ECO:0007669"/>
    <property type="project" value="UniProtKB-KW"/>
</dbReference>
<evidence type="ECO:0000256" key="1">
    <source>
        <dbReference type="ARBA" id="ARBA00004496"/>
    </source>
</evidence>
<dbReference type="SUPFAM" id="SSF54637">
    <property type="entry name" value="Thioesterase/thiol ester dehydrase-isomerase"/>
    <property type="match status" value="1"/>
</dbReference>
<comment type="catalytic activity">
    <reaction evidence="23">
        <text>hexadecanoyl-CoA + H2O = hexadecanoate + CoA + H(+)</text>
        <dbReference type="Rhea" id="RHEA:16645"/>
        <dbReference type="ChEBI" id="CHEBI:7896"/>
        <dbReference type="ChEBI" id="CHEBI:15377"/>
        <dbReference type="ChEBI" id="CHEBI:15378"/>
        <dbReference type="ChEBI" id="CHEBI:57287"/>
        <dbReference type="ChEBI" id="CHEBI:57379"/>
        <dbReference type="EC" id="3.1.2.2"/>
    </reaction>
    <physiologicalReaction direction="left-to-right" evidence="23">
        <dbReference type="Rhea" id="RHEA:16646"/>
    </physiologicalReaction>
</comment>
<dbReference type="EMBL" id="CAFBPS010000026">
    <property type="protein sequence ID" value="CAB5025735.1"/>
    <property type="molecule type" value="Genomic_DNA"/>
</dbReference>
<proteinExistence type="inferred from homology"/>
<evidence type="ECO:0000256" key="19">
    <source>
        <dbReference type="ARBA" id="ARBA00038848"/>
    </source>
</evidence>
<evidence type="ECO:0000256" key="13">
    <source>
        <dbReference type="ARBA" id="ARBA00023128"/>
    </source>
</evidence>
<evidence type="ECO:0000256" key="10">
    <source>
        <dbReference type="ARBA" id="ARBA00022832"/>
    </source>
</evidence>
<accession>A0A6J6VDT5</accession>
<evidence type="ECO:0000256" key="16">
    <source>
        <dbReference type="ARBA" id="ARBA00035852"/>
    </source>
</evidence>
<dbReference type="Gene3D" id="3.10.129.10">
    <property type="entry name" value="Hotdog Thioesterase"/>
    <property type="match status" value="1"/>
</dbReference>
<keyword evidence="7" id="KW-0053">Apoptosis</keyword>
<keyword evidence="10" id="KW-0276">Fatty acid metabolism</keyword>
<evidence type="ECO:0000256" key="9">
    <source>
        <dbReference type="ARBA" id="ARBA00022801"/>
    </source>
</evidence>
<keyword evidence="13" id="KW-0496">Mitochondrion</keyword>
<evidence type="ECO:0000259" key="28">
    <source>
        <dbReference type="Pfam" id="PF03061"/>
    </source>
</evidence>
<comment type="catalytic activity">
    <reaction evidence="25">
        <text>dodecanoyl-CoA + H2O = dodecanoate + CoA + H(+)</text>
        <dbReference type="Rhea" id="RHEA:30135"/>
        <dbReference type="ChEBI" id="CHEBI:15377"/>
        <dbReference type="ChEBI" id="CHEBI:15378"/>
        <dbReference type="ChEBI" id="CHEBI:18262"/>
        <dbReference type="ChEBI" id="CHEBI:57287"/>
        <dbReference type="ChEBI" id="CHEBI:57375"/>
    </reaction>
    <physiologicalReaction direction="left-to-right" evidence="25">
        <dbReference type="Rhea" id="RHEA:30136"/>
    </physiologicalReaction>
</comment>
<reference evidence="30" key="1">
    <citation type="submission" date="2020-05" db="EMBL/GenBank/DDBJ databases">
        <authorList>
            <person name="Chiriac C."/>
            <person name="Salcher M."/>
            <person name="Ghai R."/>
            <person name="Kavagutti S V."/>
        </authorList>
    </citation>
    <scope>NUCLEOTIDE SEQUENCE</scope>
</reference>